<reference evidence="9 10" key="2">
    <citation type="journal article" date="2022" name="Int. J. Syst. Evol. Microbiol.">
        <title>Strains of Bradyrhizobium barranii sp. nov. associated with legumes native to Canada are symbionts of soybeans and belong to different subspecies (subsp. barranii subsp. nov. and subsp. apii subsp. nov.) and symbiovars (sv. glycinearum and sv. septentrionale).</title>
        <authorList>
            <person name="Bromfield E.S.P."/>
            <person name="Cloutier S."/>
            <person name="Wasai-Hara S."/>
            <person name="Minamisawa K."/>
        </authorList>
    </citation>
    <scope>NUCLEOTIDE SEQUENCE [LARGE SCALE GENOMIC DNA]</scope>
    <source>
        <strain evidence="9 10">144S4</strain>
    </source>
</reference>
<feature type="transmembrane region" description="Helical" evidence="6">
    <location>
        <begin position="213"/>
        <end position="230"/>
    </location>
</feature>
<evidence type="ECO:0000256" key="2">
    <source>
        <dbReference type="ARBA" id="ARBA00022692"/>
    </source>
</evidence>
<feature type="transmembrane region" description="Helical" evidence="6">
    <location>
        <begin position="83"/>
        <end position="104"/>
    </location>
</feature>
<dbReference type="InterPro" id="IPR007016">
    <property type="entry name" value="O-antigen_ligase-rel_domated"/>
</dbReference>
<accession>A0A939RYP4</accession>
<evidence type="ECO:0000259" key="7">
    <source>
        <dbReference type="Pfam" id="PF04932"/>
    </source>
</evidence>
<feature type="domain" description="O-antigen ligase-related" evidence="7">
    <location>
        <begin position="173"/>
        <end position="307"/>
    </location>
</feature>
<proteinExistence type="predicted"/>
<dbReference type="EMBL" id="CP086136">
    <property type="protein sequence ID" value="UEM15917.1"/>
    <property type="molecule type" value="Genomic_DNA"/>
</dbReference>
<dbReference type="GO" id="GO:0016020">
    <property type="term" value="C:membrane"/>
    <property type="evidence" value="ECO:0007669"/>
    <property type="project" value="UniProtKB-SubCell"/>
</dbReference>
<organism evidence="8">
    <name type="scientific">Bradyrhizobium barranii subsp. barranii</name>
    <dbReference type="NCBI Taxonomy" id="2823807"/>
    <lineage>
        <taxon>Bacteria</taxon>
        <taxon>Pseudomonadati</taxon>
        <taxon>Pseudomonadota</taxon>
        <taxon>Alphaproteobacteria</taxon>
        <taxon>Hyphomicrobiales</taxon>
        <taxon>Nitrobacteraceae</taxon>
        <taxon>Bradyrhizobium</taxon>
        <taxon>Bradyrhizobium barranii</taxon>
    </lineage>
</organism>
<dbReference type="InterPro" id="IPR051533">
    <property type="entry name" value="WaaL-like"/>
</dbReference>
<dbReference type="PANTHER" id="PTHR37422">
    <property type="entry name" value="TEICHURONIC ACID BIOSYNTHESIS PROTEIN TUAE"/>
    <property type="match status" value="1"/>
</dbReference>
<dbReference type="Pfam" id="PF04932">
    <property type="entry name" value="Wzy_C"/>
    <property type="match status" value="1"/>
</dbReference>
<feature type="region of interest" description="Disordered" evidence="5">
    <location>
        <begin position="376"/>
        <end position="398"/>
    </location>
</feature>
<dbReference type="Proteomes" id="UP000664702">
    <property type="component" value="Chromosome"/>
</dbReference>
<dbReference type="GO" id="GO:0016874">
    <property type="term" value="F:ligase activity"/>
    <property type="evidence" value="ECO:0007669"/>
    <property type="project" value="UniProtKB-KW"/>
</dbReference>
<evidence type="ECO:0000256" key="1">
    <source>
        <dbReference type="ARBA" id="ARBA00004141"/>
    </source>
</evidence>
<evidence type="ECO:0000313" key="9">
    <source>
        <dbReference type="EMBL" id="UEM15917.1"/>
    </source>
</evidence>
<feature type="transmembrane region" description="Helical" evidence="6">
    <location>
        <begin position="172"/>
        <end position="201"/>
    </location>
</feature>
<protein>
    <submittedName>
        <fullName evidence="8">O-antigen ligase family protein</fullName>
    </submittedName>
</protein>
<dbReference type="PANTHER" id="PTHR37422:SF13">
    <property type="entry name" value="LIPOPOLYSACCHARIDE BIOSYNTHESIS PROTEIN PA4999-RELATED"/>
    <property type="match status" value="1"/>
</dbReference>
<feature type="transmembrane region" description="Helical" evidence="6">
    <location>
        <begin position="53"/>
        <end position="71"/>
    </location>
</feature>
<keyword evidence="4 6" id="KW-0472">Membrane</keyword>
<evidence type="ECO:0000256" key="6">
    <source>
        <dbReference type="SAM" id="Phobius"/>
    </source>
</evidence>
<feature type="transmembrane region" description="Helical" evidence="6">
    <location>
        <begin position="110"/>
        <end position="130"/>
    </location>
</feature>
<evidence type="ECO:0000313" key="10">
    <source>
        <dbReference type="Proteomes" id="UP000664702"/>
    </source>
</evidence>
<name>A0A939RYP4_9BRAD</name>
<comment type="subcellular location">
    <subcellularLocation>
        <location evidence="1">Membrane</location>
        <topology evidence="1">Multi-pass membrane protein</topology>
    </subcellularLocation>
</comment>
<evidence type="ECO:0000256" key="3">
    <source>
        <dbReference type="ARBA" id="ARBA00022989"/>
    </source>
</evidence>
<keyword evidence="3 6" id="KW-1133">Transmembrane helix</keyword>
<keyword evidence="8" id="KW-0436">Ligase</keyword>
<feature type="transmembrane region" description="Helical" evidence="6">
    <location>
        <begin position="299"/>
        <end position="317"/>
    </location>
</feature>
<feature type="transmembrane region" description="Helical" evidence="6">
    <location>
        <begin position="329"/>
        <end position="348"/>
    </location>
</feature>
<evidence type="ECO:0000256" key="4">
    <source>
        <dbReference type="ARBA" id="ARBA00023136"/>
    </source>
</evidence>
<dbReference type="EMBL" id="JAGEMI010000001">
    <property type="protein sequence ID" value="MBO1863107.1"/>
    <property type="molecule type" value="Genomic_DNA"/>
</dbReference>
<reference evidence="8" key="1">
    <citation type="submission" date="2021-03" db="EMBL/GenBank/DDBJ databases">
        <title>Whole Genome Sequence of Bradyrhizobium sp. Strain 144S4.</title>
        <authorList>
            <person name="Bromfield E.S.P."/>
            <person name="Cloutier S."/>
        </authorList>
    </citation>
    <scope>NUCLEOTIDE SEQUENCE [LARGE SCALE GENOMIC DNA]</scope>
    <source>
        <strain evidence="8">144S4</strain>
    </source>
</reference>
<dbReference type="KEGG" id="bban:J4G43_017905"/>
<evidence type="ECO:0000256" key="5">
    <source>
        <dbReference type="SAM" id="MobiDB-lite"/>
    </source>
</evidence>
<gene>
    <name evidence="9" type="ORF">J4G43_017905</name>
    <name evidence="8" type="ORF">J4G43_19985</name>
</gene>
<evidence type="ECO:0000313" key="8">
    <source>
        <dbReference type="EMBL" id="MBO1863107.1"/>
    </source>
</evidence>
<feature type="transmembrane region" description="Helical" evidence="6">
    <location>
        <begin position="142"/>
        <end position="160"/>
    </location>
</feature>
<dbReference type="RefSeq" id="WP_167768073.1">
    <property type="nucleotide sequence ID" value="NZ_CP086136.1"/>
</dbReference>
<keyword evidence="2 6" id="KW-0812">Transmembrane</keyword>
<dbReference type="AlphaFoldDB" id="A0A939RYP4"/>
<sequence>MSAYRLVLLATLLPCLLSWVRGALGFRLPDLALLFYSVWTAASLFAAHDGSSATQTSGIFFIETMGAYLLARRYVRDAADFRGMVLTIAIVVLALSPFAVYEWITGNKPLLSTLSVVFPTVEVTMMVPRWGFWRVQGPFSHSIEFGLFCTSTVALTHLAWGHGSNFASRWLLTVMVAATAFLSMSSAPISCLVFQVVLMAYAGLLRRNSSKWMILWSIVAVGVLAAQFGSNQGAAKFFISHFTFDPQTGWYRVAIWDYGSASVLNHPLLGIGLADWERPRWMASDSVDNFWLLTAMRHGIPALVLLLGSCIYTMVAVTNAKSADRTVEICRVAYLISLITFLFVGITIHFSHGIYAWFMFVLGSGAWLMDTKEPRSAMTTDGNLLSRRKTGQQPQRWN</sequence>